<name>A0A2T0RLK7_9BACT</name>
<gene>
    <name evidence="1" type="ORF">CLV58_14725</name>
</gene>
<evidence type="ECO:0000313" key="1">
    <source>
        <dbReference type="EMBL" id="PRY22076.1"/>
    </source>
</evidence>
<evidence type="ECO:0000313" key="2">
    <source>
        <dbReference type="Proteomes" id="UP000238375"/>
    </source>
</evidence>
<dbReference type="EMBL" id="PVTE01000047">
    <property type="protein sequence ID" value="PRY22076.1"/>
    <property type="molecule type" value="Genomic_DNA"/>
</dbReference>
<proteinExistence type="predicted"/>
<dbReference type="AlphaFoldDB" id="A0A2T0RLK7"/>
<accession>A0A2T0RLK7</accession>
<comment type="caution">
    <text evidence="1">The sequence shown here is derived from an EMBL/GenBank/DDBJ whole genome shotgun (WGS) entry which is preliminary data.</text>
</comment>
<reference evidence="1 2" key="1">
    <citation type="submission" date="2018-03" db="EMBL/GenBank/DDBJ databases">
        <title>Genomic Encyclopedia of Archaeal and Bacterial Type Strains, Phase II (KMG-II): from individual species to whole genera.</title>
        <authorList>
            <person name="Goeker M."/>
        </authorList>
    </citation>
    <scope>NUCLEOTIDE SEQUENCE [LARGE SCALE GENOMIC DNA]</scope>
    <source>
        <strain evidence="1 2">DSM 28354</strain>
    </source>
</reference>
<dbReference type="RefSeq" id="WP_170108812.1">
    <property type="nucleotide sequence ID" value="NZ_PVTE01000047.1"/>
</dbReference>
<dbReference type="Proteomes" id="UP000238375">
    <property type="component" value="Unassembled WGS sequence"/>
</dbReference>
<protein>
    <submittedName>
        <fullName evidence="1">Uncharacterized protein</fullName>
    </submittedName>
</protein>
<organism evidence="1 2">
    <name type="scientific">Spirosoma oryzae</name>
    <dbReference type="NCBI Taxonomy" id="1469603"/>
    <lineage>
        <taxon>Bacteria</taxon>
        <taxon>Pseudomonadati</taxon>
        <taxon>Bacteroidota</taxon>
        <taxon>Cytophagia</taxon>
        <taxon>Cytophagales</taxon>
        <taxon>Cytophagaceae</taxon>
        <taxon>Spirosoma</taxon>
    </lineage>
</organism>
<sequence length="45" mass="4764">MGYIRTESFLLTTIGATDKGVCKNLRELIDDCIADEGGTLNSGAT</sequence>
<keyword evidence="2" id="KW-1185">Reference proteome</keyword>